<dbReference type="EMBL" id="BARS01054378">
    <property type="protein sequence ID" value="GAG48247.1"/>
    <property type="molecule type" value="Genomic_DNA"/>
</dbReference>
<protein>
    <submittedName>
        <fullName evidence="1">Uncharacterized protein</fullName>
    </submittedName>
</protein>
<sequence length="203" mass="22136">ELSVSDPISSYQQGILIDYDMLKTWYDMLNLLTVSYRPSGVLRDGEVDAEEKTATDTTYALAATAYASASAGSVTSRTNSSSVEGASDVTLTRVRSKTEYTVIPTDYNSIMSVYIRPETRFGSGTFDAQGYTGLTEDKWQLQETLSTSAAATRETAFMYDDTLFDSAPVDPGGVGNNLNHDLMQHVATELFDWGITDGFSFTA</sequence>
<feature type="non-terminal residue" evidence="1">
    <location>
        <position position="1"/>
    </location>
</feature>
<accession>X0YMR7</accession>
<dbReference type="AlphaFoldDB" id="X0YMR7"/>
<proteinExistence type="predicted"/>
<reference evidence="1" key="1">
    <citation type="journal article" date="2014" name="Front. Microbiol.">
        <title>High frequency of phylogenetically diverse reductive dehalogenase-homologous genes in deep subseafloor sedimentary metagenomes.</title>
        <authorList>
            <person name="Kawai M."/>
            <person name="Futagami T."/>
            <person name="Toyoda A."/>
            <person name="Takaki Y."/>
            <person name="Nishi S."/>
            <person name="Hori S."/>
            <person name="Arai W."/>
            <person name="Tsubouchi T."/>
            <person name="Morono Y."/>
            <person name="Uchiyama I."/>
            <person name="Ito T."/>
            <person name="Fujiyama A."/>
            <person name="Inagaki F."/>
            <person name="Takami H."/>
        </authorList>
    </citation>
    <scope>NUCLEOTIDE SEQUENCE</scope>
    <source>
        <strain evidence="1">Expedition CK06-06</strain>
    </source>
</reference>
<evidence type="ECO:0000313" key="1">
    <source>
        <dbReference type="EMBL" id="GAG48247.1"/>
    </source>
</evidence>
<organism evidence="1">
    <name type="scientific">marine sediment metagenome</name>
    <dbReference type="NCBI Taxonomy" id="412755"/>
    <lineage>
        <taxon>unclassified sequences</taxon>
        <taxon>metagenomes</taxon>
        <taxon>ecological metagenomes</taxon>
    </lineage>
</organism>
<gene>
    <name evidence="1" type="ORF">S01H1_80512</name>
</gene>
<comment type="caution">
    <text evidence="1">The sequence shown here is derived from an EMBL/GenBank/DDBJ whole genome shotgun (WGS) entry which is preliminary data.</text>
</comment>
<name>X0YMR7_9ZZZZ</name>